<dbReference type="SUPFAM" id="SSF81383">
    <property type="entry name" value="F-box domain"/>
    <property type="match status" value="1"/>
</dbReference>
<feature type="domain" description="F-box" evidence="1">
    <location>
        <begin position="17"/>
        <end position="63"/>
    </location>
</feature>
<evidence type="ECO:0000313" key="3">
    <source>
        <dbReference type="Proteomes" id="UP000319160"/>
    </source>
</evidence>
<accession>A0A553I0R8</accession>
<gene>
    <name evidence="2" type="ORF">FHL15_005458</name>
</gene>
<dbReference type="EMBL" id="VFLP01000027">
    <property type="protein sequence ID" value="TRX93782.1"/>
    <property type="molecule type" value="Genomic_DNA"/>
</dbReference>
<dbReference type="InterPro" id="IPR036047">
    <property type="entry name" value="F-box-like_dom_sf"/>
</dbReference>
<dbReference type="OrthoDB" id="5427399at2759"/>
<keyword evidence="3" id="KW-1185">Reference proteome</keyword>
<dbReference type="Proteomes" id="UP000319160">
    <property type="component" value="Unassembled WGS sequence"/>
</dbReference>
<sequence length="432" mass="48900">MHNFTGALQDIQPQISRPFILKLPIELCETIVDQLSLQDIKSLGLTCTALAAITRRGRLYGQVVLSRLSQDRDEFEKVVKSHGKYVKEVTWQGLDIEYWAKNRLAWQYLLRKAHSSAVLQDPSLLWIPAKFVDYIYDPIGRVSANWISDQFGSLPNMTTLTIKPMPETRAFGNNVTDGVPPHLNNRGSGDFDFVIALYALSRPGSKVRTLNLHTRFPRGDIWDVPIEGWDVPMEDGDILWEDVDVPIQDSQAFQYLTTIHICAGPVERDYYSPDGTLGRCLQQAKNLRSLKLCFPDVPSKESSRPFTSGNYLEMLFIEANWPHLHSLHLINVLGIYGLGFVKKVRHLTLDDCEVTAASLDRFRKLELYTQLESITIRSRPVYEEFPQILVSEARVLAFLKNQAALGHDTAEGEIVTDTEVSLCTLCSSCTKE</sequence>
<name>A0A553I0R8_9PEZI</name>
<dbReference type="InterPro" id="IPR001810">
    <property type="entry name" value="F-box_dom"/>
</dbReference>
<comment type="caution">
    <text evidence="2">The sequence shown here is derived from an EMBL/GenBank/DDBJ whole genome shotgun (WGS) entry which is preliminary data.</text>
</comment>
<protein>
    <recommendedName>
        <fullName evidence="1">F-box domain-containing protein</fullName>
    </recommendedName>
</protein>
<evidence type="ECO:0000313" key="2">
    <source>
        <dbReference type="EMBL" id="TRX93782.1"/>
    </source>
</evidence>
<organism evidence="2 3">
    <name type="scientific">Xylaria flabelliformis</name>
    <dbReference type="NCBI Taxonomy" id="2512241"/>
    <lineage>
        <taxon>Eukaryota</taxon>
        <taxon>Fungi</taxon>
        <taxon>Dikarya</taxon>
        <taxon>Ascomycota</taxon>
        <taxon>Pezizomycotina</taxon>
        <taxon>Sordariomycetes</taxon>
        <taxon>Xylariomycetidae</taxon>
        <taxon>Xylariales</taxon>
        <taxon>Xylariaceae</taxon>
        <taxon>Xylaria</taxon>
    </lineage>
</organism>
<reference evidence="3" key="1">
    <citation type="submission" date="2019-06" db="EMBL/GenBank/DDBJ databases">
        <title>Draft genome sequence of the griseofulvin-producing fungus Xylaria cubensis strain G536.</title>
        <authorList>
            <person name="Mead M.E."/>
            <person name="Raja H.A."/>
            <person name="Steenwyk J.L."/>
            <person name="Knowles S.L."/>
            <person name="Oberlies N.H."/>
            <person name="Rokas A."/>
        </authorList>
    </citation>
    <scope>NUCLEOTIDE SEQUENCE [LARGE SCALE GENOMIC DNA]</scope>
    <source>
        <strain evidence="3">G536</strain>
    </source>
</reference>
<evidence type="ECO:0000259" key="1">
    <source>
        <dbReference type="PROSITE" id="PS50181"/>
    </source>
</evidence>
<dbReference type="SUPFAM" id="SSF52047">
    <property type="entry name" value="RNI-like"/>
    <property type="match status" value="1"/>
</dbReference>
<proteinExistence type="predicted"/>
<dbReference type="PROSITE" id="PS50181">
    <property type="entry name" value="FBOX"/>
    <property type="match status" value="1"/>
</dbReference>
<dbReference type="AlphaFoldDB" id="A0A553I0R8"/>